<accession>A0A0S6VTI5</accession>
<name>A0A0S6VTI5_9BACT</name>
<evidence type="ECO:0000313" key="2">
    <source>
        <dbReference type="Proteomes" id="UP000030700"/>
    </source>
</evidence>
<protein>
    <submittedName>
        <fullName evidence="1">Uncharacterized protein</fullName>
    </submittedName>
</protein>
<dbReference type="STRING" id="1499966.U14_00489"/>
<proteinExistence type="predicted"/>
<dbReference type="HOGENOM" id="CLU_2407292_0_0_0"/>
<evidence type="ECO:0000313" key="1">
    <source>
        <dbReference type="EMBL" id="GAK49268.1"/>
    </source>
</evidence>
<dbReference type="EMBL" id="DF820455">
    <property type="protein sequence ID" value="GAK49268.1"/>
    <property type="molecule type" value="Genomic_DNA"/>
</dbReference>
<reference evidence="1" key="1">
    <citation type="journal article" date="2015" name="PeerJ">
        <title>First genomic representation of candidate bacterial phylum KSB3 points to enhanced environmental sensing as a trigger of wastewater bulking.</title>
        <authorList>
            <person name="Sekiguchi Y."/>
            <person name="Ohashi A."/>
            <person name="Parks D.H."/>
            <person name="Yamauchi T."/>
            <person name="Tyson G.W."/>
            <person name="Hugenholtz P."/>
        </authorList>
    </citation>
    <scope>NUCLEOTIDE SEQUENCE [LARGE SCALE GENOMIC DNA]</scope>
</reference>
<dbReference type="AlphaFoldDB" id="A0A0S6VTI5"/>
<gene>
    <name evidence="1" type="ORF">U14_00489</name>
</gene>
<organism evidence="1">
    <name type="scientific">Candidatus Moduliflexus flocculans</name>
    <dbReference type="NCBI Taxonomy" id="1499966"/>
    <lineage>
        <taxon>Bacteria</taxon>
        <taxon>Candidatus Moduliflexota</taxon>
        <taxon>Candidatus Moduliflexia</taxon>
        <taxon>Candidatus Moduliflexales</taxon>
        <taxon>Candidatus Moduliflexaceae</taxon>
    </lineage>
</organism>
<sequence length="92" mass="10762">MKSVNTDMYRCRISRAVDDIMAKEDIFREQLNRNVLIANLTVLLRTFPPETFQTMNEHDLYRRVGLLMSDELVADLLDKESIRLALMPEFAV</sequence>
<keyword evidence="2" id="KW-1185">Reference proteome</keyword>
<dbReference type="Proteomes" id="UP000030700">
    <property type="component" value="Unassembled WGS sequence"/>
</dbReference>